<dbReference type="InterPro" id="IPR002575">
    <property type="entry name" value="Aminoglycoside_PTrfase"/>
</dbReference>
<dbReference type="GO" id="GO:0004672">
    <property type="term" value="F:protein kinase activity"/>
    <property type="evidence" value="ECO:0007669"/>
    <property type="project" value="InterPro"/>
</dbReference>
<comment type="caution">
    <text evidence="2">The sequence shown here is derived from an EMBL/GenBank/DDBJ whole genome shotgun (WGS) entry which is preliminary data.</text>
</comment>
<keyword evidence="3" id="KW-1185">Reference proteome</keyword>
<name>A0A4Q2S6S6_9ACTN</name>
<feature type="domain" description="Protein kinase" evidence="1">
    <location>
        <begin position="19"/>
        <end position="292"/>
    </location>
</feature>
<evidence type="ECO:0000259" key="1">
    <source>
        <dbReference type="PROSITE" id="PS50011"/>
    </source>
</evidence>
<dbReference type="InterPro" id="IPR000719">
    <property type="entry name" value="Prot_kinase_dom"/>
</dbReference>
<dbReference type="PROSITE" id="PS50011">
    <property type="entry name" value="PROTEIN_KINASE_DOM"/>
    <property type="match status" value="1"/>
</dbReference>
<evidence type="ECO:0000313" key="3">
    <source>
        <dbReference type="Proteomes" id="UP000293291"/>
    </source>
</evidence>
<dbReference type="GO" id="GO:0005524">
    <property type="term" value="F:ATP binding"/>
    <property type="evidence" value="ECO:0007669"/>
    <property type="project" value="InterPro"/>
</dbReference>
<protein>
    <recommendedName>
        <fullName evidence="1">Protein kinase domain-containing protein</fullName>
    </recommendedName>
</protein>
<dbReference type="InterPro" id="IPR011009">
    <property type="entry name" value="Kinase-like_dom_sf"/>
</dbReference>
<dbReference type="Pfam" id="PF01636">
    <property type="entry name" value="APH"/>
    <property type="match status" value="1"/>
</dbReference>
<evidence type="ECO:0000313" key="2">
    <source>
        <dbReference type="EMBL" id="RYB97724.1"/>
    </source>
</evidence>
<accession>A0A4Q2S6S6</accession>
<organism evidence="2 3">
    <name type="scientific">Nocardioides ganghwensis</name>
    <dbReference type="NCBI Taxonomy" id="252230"/>
    <lineage>
        <taxon>Bacteria</taxon>
        <taxon>Bacillati</taxon>
        <taxon>Actinomycetota</taxon>
        <taxon>Actinomycetes</taxon>
        <taxon>Propionibacteriales</taxon>
        <taxon>Nocardioidaceae</taxon>
        <taxon>Nocardioides</taxon>
    </lineage>
</organism>
<dbReference type="RefSeq" id="WP_129456738.1">
    <property type="nucleotide sequence ID" value="NZ_JACXYX010000022.1"/>
</dbReference>
<reference evidence="2 3" key="1">
    <citation type="submission" date="2019-01" db="EMBL/GenBank/DDBJ databases">
        <title>Novel species of Nocardioides.</title>
        <authorList>
            <person name="Liu Q."/>
            <person name="Xin Y.-H."/>
        </authorList>
    </citation>
    <scope>NUCLEOTIDE SEQUENCE [LARGE SCALE GENOMIC DNA]</scope>
    <source>
        <strain evidence="2 3">CGMCC 4.6875</strain>
    </source>
</reference>
<gene>
    <name evidence="2" type="ORF">EUA07_18880</name>
</gene>
<dbReference type="Gene3D" id="3.90.1200.10">
    <property type="match status" value="1"/>
</dbReference>
<dbReference type="SUPFAM" id="SSF56112">
    <property type="entry name" value="Protein kinase-like (PK-like)"/>
    <property type="match status" value="1"/>
</dbReference>
<dbReference type="Proteomes" id="UP000293291">
    <property type="component" value="Unassembled WGS sequence"/>
</dbReference>
<dbReference type="EMBL" id="SDWU01000026">
    <property type="protein sequence ID" value="RYB97724.1"/>
    <property type="molecule type" value="Genomic_DNA"/>
</dbReference>
<dbReference type="AlphaFoldDB" id="A0A4Q2S6S6"/>
<dbReference type="OrthoDB" id="4020008at2"/>
<sequence>MSTHPVGADQLDRLRAAGYPVTHEVGRGMEGMVAALDEERVVKVWDRRPRVEVDRLRAFYDAVHDGLVEAGVELAVPRILDVGEVDGLVVTVHPLLPGRAEDDLGPGPVVDVLAGLSQVPVHPDMALLPVPDGERPFDPSVPFGASLADLVLRRAELLGDLLADGVAARMAEALRAVPPVPPRLVHGDLGPVHVLLESGRPVGLLDFGYVSTLGDPAFDAAVAACLQDMFGPGAAAATAALDDLVVRRFDHDPAVLVLYRAAYGLVTASCLVGHPGRHMDWCLDLVDTWAGA</sequence>
<proteinExistence type="predicted"/>